<proteinExistence type="inferred from homology"/>
<organism evidence="6 7">
    <name type="scientific">Enterococcus saigonensis</name>
    <dbReference type="NCBI Taxonomy" id="1805431"/>
    <lineage>
        <taxon>Bacteria</taxon>
        <taxon>Bacillati</taxon>
        <taxon>Bacillota</taxon>
        <taxon>Bacilli</taxon>
        <taxon>Lactobacillales</taxon>
        <taxon>Enterococcaceae</taxon>
        <taxon>Enterococcus</taxon>
    </lineage>
</organism>
<dbReference type="Proteomes" id="UP000502998">
    <property type="component" value="Chromosome"/>
</dbReference>
<dbReference type="GO" id="GO:0016829">
    <property type="term" value="F:lyase activity"/>
    <property type="evidence" value="ECO:0007669"/>
    <property type="project" value="UniProtKB-KW"/>
</dbReference>
<comment type="pathway">
    <text evidence="1">Carbohydrate acid metabolism.</text>
</comment>
<dbReference type="AlphaFoldDB" id="A0A679IA15"/>
<dbReference type="PANTHER" id="PTHR30246">
    <property type="entry name" value="2-KETO-3-DEOXY-6-PHOSPHOGLUCONATE ALDOLASE"/>
    <property type="match status" value="1"/>
</dbReference>
<keyword evidence="4" id="KW-0456">Lyase</keyword>
<dbReference type="InterPro" id="IPR013785">
    <property type="entry name" value="Aldolase_TIM"/>
</dbReference>
<dbReference type="SUPFAM" id="SSF51569">
    <property type="entry name" value="Aldolase"/>
    <property type="match status" value="1"/>
</dbReference>
<keyword evidence="7" id="KW-1185">Reference proteome</keyword>
<evidence type="ECO:0000256" key="4">
    <source>
        <dbReference type="ARBA" id="ARBA00023239"/>
    </source>
</evidence>
<evidence type="ECO:0000256" key="5">
    <source>
        <dbReference type="ARBA" id="ARBA00023277"/>
    </source>
</evidence>
<accession>A0A679IA15</accession>
<gene>
    <name evidence="6" type="primary">eda-1</name>
    <name evidence="6" type="ORF">EsVE80_07430</name>
</gene>
<dbReference type="NCBIfam" id="NF005119">
    <property type="entry name" value="PRK06552.1"/>
    <property type="match status" value="1"/>
</dbReference>
<dbReference type="KEGG" id="esg:EsVE80_07430"/>
<comment type="similarity">
    <text evidence="2">Belongs to the KHG/KDPG aldolase family.</text>
</comment>
<protein>
    <submittedName>
        <fullName evidence="6">Bifunctional 2-keto-4-hydroxyglutarate aldolase/2-keto-3-deoxy-6-phosphogluconate aldolase</fullName>
    </submittedName>
</protein>
<dbReference type="Gene3D" id="3.20.20.70">
    <property type="entry name" value="Aldolase class I"/>
    <property type="match status" value="1"/>
</dbReference>
<evidence type="ECO:0000313" key="7">
    <source>
        <dbReference type="Proteomes" id="UP000502998"/>
    </source>
</evidence>
<dbReference type="Pfam" id="PF01081">
    <property type="entry name" value="Aldolase"/>
    <property type="match status" value="1"/>
</dbReference>
<keyword evidence="5" id="KW-0119">Carbohydrate metabolism</keyword>
<reference evidence="6 7" key="1">
    <citation type="submission" date="2020-02" db="EMBL/GenBank/DDBJ databases">
        <title>Characterization of vanA genotype vancomycin-resistant Enterococcus saigonensis VE80.</title>
        <authorList>
            <person name="Harada T."/>
            <person name="Motooka D."/>
            <person name="Nakamura S."/>
            <person name="Yamamoto Y."/>
            <person name="Kawahara R."/>
            <person name="Kawatsu K."/>
        </authorList>
    </citation>
    <scope>NUCLEOTIDE SEQUENCE [LARGE SCALE GENOMIC DNA]</scope>
    <source>
        <strain evidence="6 7">VE80</strain>
    </source>
</reference>
<dbReference type="NCBIfam" id="TIGR01182">
    <property type="entry name" value="eda"/>
    <property type="match status" value="1"/>
</dbReference>
<dbReference type="RefSeq" id="WP_173102521.1">
    <property type="nucleotide sequence ID" value="NZ_AP022822.1"/>
</dbReference>
<evidence type="ECO:0000313" key="6">
    <source>
        <dbReference type="EMBL" id="BCA85220.1"/>
    </source>
</evidence>
<comment type="subunit">
    <text evidence="3">Homotrimer.</text>
</comment>
<dbReference type="PANTHER" id="PTHR30246:SF1">
    <property type="entry name" value="2-DEHYDRO-3-DEOXY-6-PHOSPHOGALACTONATE ALDOLASE-RELATED"/>
    <property type="match status" value="1"/>
</dbReference>
<evidence type="ECO:0000256" key="2">
    <source>
        <dbReference type="ARBA" id="ARBA00006906"/>
    </source>
</evidence>
<evidence type="ECO:0000256" key="1">
    <source>
        <dbReference type="ARBA" id="ARBA00004761"/>
    </source>
</evidence>
<dbReference type="InterPro" id="IPR000887">
    <property type="entry name" value="Aldlse_KDPG_KHG"/>
</dbReference>
<sequence length="213" mass="22858">MKKGEVLARLENTGIVAVIREKTQQQALDAARAVVAGGIFGLEVTFSIPDAAIVIAQLKEIYIEQKSVVVGAGTVLDAITARMAIVAGAEFIVSPSFNQETAQVCNLYQVPYLPGCMTITEMQQAMMSGAEIVKLFPANNFDPAFIKSIKAPLPQINIMPTGGIDLDNLLTWKKAGALLVGVGGNLFQGVATKDYTQVSKMASAYSKRWFETK</sequence>
<dbReference type="EMBL" id="AP022822">
    <property type="protein sequence ID" value="BCA85220.1"/>
    <property type="molecule type" value="Genomic_DNA"/>
</dbReference>
<evidence type="ECO:0000256" key="3">
    <source>
        <dbReference type="ARBA" id="ARBA00011233"/>
    </source>
</evidence>
<name>A0A679IA15_9ENTE</name>
<dbReference type="CDD" id="cd00452">
    <property type="entry name" value="KDPG_aldolase"/>
    <property type="match status" value="1"/>
</dbReference>